<dbReference type="Proteomes" id="UP001295444">
    <property type="component" value="Chromosome 10"/>
</dbReference>
<dbReference type="GO" id="GO:0004303">
    <property type="term" value="F:estradiol 17-beta-dehydrogenase [NAD(P)+] activity"/>
    <property type="evidence" value="ECO:0007669"/>
    <property type="project" value="TreeGrafter"/>
</dbReference>
<organism evidence="3 4">
    <name type="scientific">Pelobates cultripes</name>
    <name type="common">Western spadefoot toad</name>
    <dbReference type="NCBI Taxonomy" id="61616"/>
    <lineage>
        <taxon>Eukaryota</taxon>
        <taxon>Metazoa</taxon>
        <taxon>Chordata</taxon>
        <taxon>Craniata</taxon>
        <taxon>Vertebrata</taxon>
        <taxon>Euteleostomi</taxon>
        <taxon>Amphibia</taxon>
        <taxon>Batrachia</taxon>
        <taxon>Anura</taxon>
        <taxon>Pelobatoidea</taxon>
        <taxon>Pelobatidae</taxon>
        <taxon>Pelobates</taxon>
    </lineage>
</organism>
<dbReference type="EMBL" id="OW240921">
    <property type="protein sequence ID" value="CAH2319264.1"/>
    <property type="molecule type" value="Genomic_DNA"/>
</dbReference>
<evidence type="ECO:0000256" key="2">
    <source>
        <dbReference type="ARBA" id="ARBA00023002"/>
    </source>
</evidence>
<dbReference type="PRINTS" id="PR00080">
    <property type="entry name" value="SDRFAMILY"/>
</dbReference>
<dbReference type="AlphaFoldDB" id="A0AAD1WLM6"/>
<reference evidence="3" key="1">
    <citation type="submission" date="2022-03" db="EMBL/GenBank/DDBJ databases">
        <authorList>
            <person name="Alioto T."/>
            <person name="Alioto T."/>
            <person name="Gomez Garrido J."/>
        </authorList>
    </citation>
    <scope>NUCLEOTIDE SEQUENCE</scope>
</reference>
<dbReference type="InterPro" id="IPR036291">
    <property type="entry name" value="NAD(P)-bd_dom_sf"/>
</dbReference>
<dbReference type="PANTHER" id="PTHR43658:SF8">
    <property type="entry name" value="17-BETA-HYDROXYSTEROID DEHYDROGENASE 14-RELATED"/>
    <property type="match status" value="1"/>
</dbReference>
<name>A0AAD1WLM6_PELCU</name>
<dbReference type="Pfam" id="PF13561">
    <property type="entry name" value="adh_short_C2"/>
    <property type="match status" value="1"/>
</dbReference>
<evidence type="ECO:0000256" key="1">
    <source>
        <dbReference type="ARBA" id="ARBA00006484"/>
    </source>
</evidence>
<evidence type="ECO:0000313" key="4">
    <source>
        <dbReference type="Proteomes" id="UP001295444"/>
    </source>
</evidence>
<gene>
    <name evidence="3" type="ORF">PECUL_23A007052</name>
</gene>
<dbReference type="InterPro" id="IPR002347">
    <property type="entry name" value="SDR_fam"/>
</dbReference>
<dbReference type="PROSITE" id="PS00061">
    <property type="entry name" value="ADH_SHORT"/>
    <property type="match status" value="1"/>
</dbReference>
<dbReference type="SUPFAM" id="SSF51735">
    <property type="entry name" value="NAD(P)-binding Rossmann-fold domains"/>
    <property type="match status" value="1"/>
</dbReference>
<dbReference type="InterPro" id="IPR020904">
    <property type="entry name" value="Sc_DH/Rdtase_CS"/>
</dbReference>
<dbReference type="PRINTS" id="PR00081">
    <property type="entry name" value="GDHRDH"/>
</dbReference>
<keyword evidence="4" id="KW-1185">Reference proteome</keyword>
<dbReference type="PANTHER" id="PTHR43658">
    <property type="entry name" value="SHORT-CHAIN DEHYDROGENASE/REDUCTASE"/>
    <property type="match status" value="1"/>
</dbReference>
<proteinExistence type="inferred from homology"/>
<dbReference type="GO" id="GO:0006706">
    <property type="term" value="P:steroid catabolic process"/>
    <property type="evidence" value="ECO:0007669"/>
    <property type="project" value="TreeGrafter"/>
</dbReference>
<dbReference type="GO" id="GO:0005829">
    <property type="term" value="C:cytosol"/>
    <property type="evidence" value="ECO:0007669"/>
    <property type="project" value="TreeGrafter"/>
</dbReference>
<dbReference type="Gene3D" id="3.40.50.720">
    <property type="entry name" value="NAD(P)-binding Rossmann-like Domain"/>
    <property type="match status" value="1"/>
</dbReference>
<comment type="similarity">
    <text evidence="1">Belongs to the short-chain dehydrogenases/reductases (SDR) family.</text>
</comment>
<protein>
    <submittedName>
        <fullName evidence="3">17-beta-hydroxysteroid dehydrogenase 14</fullName>
    </submittedName>
</protein>
<accession>A0AAD1WLM6</accession>
<sequence length="273" mass="29570">MTSSGTEQSLRYLNRVVLITGGTKGIGEATVKLFVKNGANVVYCSKEEKAVDLEMALKESGPGTGTYIPCDVTKEDEIKRLIEVTVKTHGRIDCLINNAGWHPPDQTIDDTSAQEFHDLLNLNLIGYFLTAKYALPHLRKTQGNIINISSLVGIIGQKYAIPYVATKGAITAMTKAMAVDESQYNVRVNSISPGNIWTPLWEELSSHSANPEDMVLGGKDAQLLGRMGTADECAKAALYLAADGTFCTGIDLLLTGGAELNYGNKNQQKIIHH</sequence>
<keyword evidence="2" id="KW-0560">Oxidoreductase</keyword>
<evidence type="ECO:0000313" key="3">
    <source>
        <dbReference type="EMBL" id="CAH2319264.1"/>
    </source>
</evidence>
<dbReference type="FunFam" id="3.40.50.720:FF:000084">
    <property type="entry name" value="Short-chain dehydrogenase reductase"/>
    <property type="match status" value="1"/>
</dbReference>